<evidence type="ECO:0000256" key="3">
    <source>
        <dbReference type="ARBA" id="ARBA00007284"/>
    </source>
</evidence>
<comment type="similarity">
    <text evidence="3">Belongs to the GOLPH3/VPS74 family.</text>
</comment>
<evidence type="ECO:0000313" key="8">
    <source>
        <dbReference type="EMBL" id="KAJ8383428.1"/>
    </source>
</evidence>
<feature type="compositionally biased region" description="Basic and acidic residues" evidence="7">
    <location>
        <begin position="56"/>
        <end position="76"/>
    </location>
</feature>
<dbReference type="GO" id="GO:0032580">
    <property type="term" value="C:Golgi cisterna membrane"/>
    <property type="evidence" value="ECO:0007669"/>
    <property type="project" value="UniProtKB-SubCell"/>
</dbReference>
<dbReference type="GO" id="GO:0000139">
    <property type="term" value="C:Golgi membrane"/>
    <property type="evidence" value="ECO:0007669"/>
    <property type="project" value="GOC"/>
</dbReference>
<dbReference type="AlphaFoldDB" id="A0AAD7W4S2"/>
<evidence type="ECO:0000256" key="1">
    <source>
        <dbReference type="ARBA" id="ARBA00004344"/>
    </source>
</evidence>
<keyword evidence="5" id="KW-0446">Lipid-binding</keyword>
<dbReference type="InterPro" id="IPR008628">
    <property type="entry name" value="GPP34-like"/>
</dbReference>
<name>A0AAD7W4S2_9TELE</name>
<dbReference type="GO" id="GO:0006890">
    <property type="term" value="P:retrograde vesicle-mediated transport, Golgi to endoplasmic reticulum"/>
    <property type="evidence" value="ECO:0007669"/>
    <property type="project" value="TreeGrafter"/>
</dbReference>
<dbReference type="GO" id="GO:0043001">
    <property type="term" value="P:Golgi to plasma membrane protein transport"/>
    <property type="evidence" value="ECO:0007669"/>
    <property type="project" value="TreeGrafter"/>
</dbReference>
<dbReference type="EMBL" id="JAINUG010000294">
    <property type="protein sequence ID" value="KAJ8383428.1"/>
    <property type="molecule type" value="Genomic_DNA"/>
</dbReference>
<keyword evidence="9" id="KW-1185">Reference proteome</keyword>
<dbReference type="GO" id="GO:0070273">
    <property type="term" value="F:phosphatidylinositol-4-phosphate binding"/>
    <property type="evidence" value="ECO:0007669"/>
    <property type="project" value="InterPro"/>
</dbReference>
<dbReference type="PANTHER" id="PTHR12704">
    <property type="entry name" value="TRANS-GOLGI PROTEIN GMX33"/>
    <property type="match status" value="1"/>
</dbReference>
<dbReference type="GO" id="GO:0005829">
    <property type="term" value="C:cytosol"/>
    <property type="evidence" value="ECO:0007669"/>
    <property type="project" value="TreeGrafter"/>
</dbReference>
<feature type="region of interest" description="Disordered" evidence="7">
    <location>
        <begin position="21"/>
        <end position="85"/>
    </location>
</feature>
<dbReference type="Pfam" id="PF05719">
    <property type="entry name" value="GPP34"/>
    <property type="match status" value="1"/>
</dbReference>
<evidence type="ECO:0000256" key="5">
    <source>
        <dbReference type="ARBA" id="ARBA00023121"/>
    </source>
</evidence>
<reference evidence="8" key="1">
    <citation type="journal article" date="2023" name="Science">
        <title>Genome structures resolve the early diversification of teleost fishes.</title>
        <authorList>
            <person name="Parey E."/>
            <person name="Louis A."/>
            <person name="Montfort J."/>
            <person name="Bouchez O."/>
            <person name="Roques C."/>
            <person name="Iampietro C."/>
            <person name="Lluch J."/>
            <person name="Castinel A."/>
            <person name="Donnadieu C."/>
            <person name="Desvignes T."/>
            <person name="Floi Bucao C."/>
            <person name="Jouanno E."/>
            <person name="Wen M."/>
            <person name="Mejri S."/>
            <person name="Dirks R."/>
            <person name="Jansen H."/>
            <person name="Henkel C."/>
            <person name="Chen W.J."/>
            <person name="Zahm M."/>
            <person name="Cabau C."/>
            <person name="Klopp C."/>
            <person name="Thompson A.W."/>
            <person name="Robinson-Rechavi M."/>
            <person name="Braasch I."/>
            <person name="Lecointre G."/>
            <person name="Bobe J."/>
            <person name="Postlethwait J.H."/>
            <person name="Berthelot C."/>
            <person name="Roest Crollius H."/>
            <person name="Guiguen Y."/>
        </authorList>
    </citation>
    <scope>NUCLEOTIDE SEQUENCE</scope>
    <source>
        <strain evidence="8">NC1722</strain>
    </source>
</reference>
<gene>
    <name evidence="8" type="ORF">AAFF_G00221280</name>
</gene>
<dbReference type="Gene3D" id="1.10.3630.10">
    <property type="entry name" value="yeast vps74-n-term truncation variant domain like"/>
    <property type="match status" value="1"/>
</dbReference>
<dbReference type="InterPro" id="IPR038261">
    <property type="entry name" value="GPP34-like_sf"/>
</dbReference>
<evidence type="ECO:0008006" key="10">
    <source>
        <dbReference type="Google" id="ProtNLM"/>
    </source>
</evidence>
<proteinExistence type="inferred from homology"/>
<dbReference type="Proteomes" id="UP001221898">
    <property type="component" value="Unassembled WGS sequence"/>
</dbReference>
<accession>A0AAD7W4S2</accession>
<protein>
    <recommendedName>
        <fullName evidence="10">Golgi phosphoprotein 3</fullName>
    </recommendedName>
</protein>
<evidence type="ECO:0000256" key="7">
    <source>
        <dbReference type="SAM" id="MobiDB-lite"/>
    </source>
</evidence>
<comment type="caution">
    <text evidence="8">The sequence shown here is derived from an EMBL/GenBank/DDBJ whole genome shotgun (WGS) entry which is preliminary data.</text>
</comment>
<evidence type="ECO:0000256" key="4">
    <source>
        <dbReference type="ARBA" id="ARBA00023034"/>
    </source>
</evidence>
<dbReference type="GO" id="GO:0048194">
    <property type="term" value="P:Golgi vesicle budding"/>
    <property type="evidence" value="ECO:0007669"/>
    <property type="project" value="TreeGrafter"/>
</dbReference>
<keyword evidence="4" id="KW-0333">Golgi apparatus</keyword>
<evidence type="ECO:0000256" key="6">
    <source>
        <dbReference type="ARBA" id="ARBA00023136"/>
    </source>
</evidence>
<feature type="compositionally biased region" description="Basic and acidic residues" evidence="7">
    <location>
        <begin position="24"/>
        <end position="38"/>
    </location>
</feature>
<evidence type="ECO:0000313" key="9">
    <source>
        <dbReference type="Proteomes" id="UP001221898"/>
    </source>
</evidence>
<organism evidence="8 9">
    <name type="scientific">Aldrovandia affinis</name>
    <dbReference type="NCBI Taxonomy" id="143900"/>
    <lineage>
        <taxon>Eukaryota</taxon>
        <taxon>Metazoa</taxon>
        <taxon>Chordata</taxon>
        <taxon>Craniata</taxon>
        <taxon>Vertebrata</taxon>
        <taxon>Euteleostomi</taxon>
        <taxon>Actinopterygii</taxon>
        <taxon>Neopterygii</taxon>
        <taxon>Teleostei</taxon>
        <taxon>Notacanthiformes</taxon>
        <taxon>Halosauridae</taxon>
        <taxon>Aldrovandia</taxon>
    </lineage>
</organism>
<dbReference type="GO" id="GO:0005802">
    <property type="term" value="C:trans-Golgi network"/>
    <property type="evidence" value="ECO:0007669"/>
    <property type="project" value="TreeGrafter"/>
</dbReference>
<keyword evidence="6" id="KW-0472">Membrane</keyword>
<evidence type="ECO:0000256" key="2">
    <source>
        <dbReference type="ARBA" id="ARBA00004546"/>
    </source>
</evidence>
<dbReference type="GO" id="GO:0007030">
    <property type="term" value="P:Golgi organization"/>
    <property type="evidence" value="ECO:0007669"/>
    <property type="project" value="TreeGrafter"/>
</dbReference>
<comment type="subcellular location">
    <subcellularLocation>
        <location evidence="1">Golgi apparatus</location>
        <location evidence="1">Golgi stack membrane</location>
        <topology evidence="1">Peripheral membrane protein</topology>
        <orientation evidence="1">Cytoplasmic side</orientation>
    </subcellularLocation>
    <subcellularLocation>
        <location evidence="2">Golgi apparatus</location>
        <location evidence="2">trans-Golgi network membrane</location>
        <topology evidence="2">Peripheral membrane protein</topology>
        <orientation evidence="2">Cytoplasmic side</orientation>
    </subcellularLocation>
</comment>
<dbReference type="PANTHER" id="PTHR12704:SF4">
    <property type="entry name" value="GOLGI PHOSPHOPROTEIN 3-LIKE"/>
    <property type="match status" value="1"/>
</dbReference>
<sequence>MANDNGDIIVRDRQGWGRQWPIRNENRLRKEPMSDRPGGEAGAGGRMTTLTHRTRRCEPALDRRGAEDDVTGRPDVPEEEESDSKDIRLTLMEEILLLGLKDKEGYTSFWNDCISSGLRGCILIELALRGRIHLEPPR</sequence>